<protein>
    <submittedName>
        <fullName evidence="2">Uncharacterized protein</fullName>
    </submittedName>
</protein>
<comment type="caution">
    <text evidence="2">The sequence shown here is derived from an EMBL/GenBank/DDBJ whole genome shotgun (WGS) entry which is preliminary data.</text>
</comment>
<evidence type="ECO:0000313" key="3">
    <source>
        <dbReference type="Proteomes" id="UP001307849"/>
    </source>
</evidence>
<feature type="compositionally biased region" description="Polar residues" evidence="1">
    <location>
        <begin position="116"/>
        <end position="132"/>
    </location>
</feature>
<reference evidence="2 3" key="1">
    <citation type="submission" date="2019-10" db="EMBL/GenBank/DDBJ databases">
        <authorList>
            <person name="Palmer J.M."/>
        </authorList>
    </citation>
    <scope>NUCLEOTIDE SEQUENCE [LARGE SCALE GENOMIC DNA]</scope>
    <source>
        <strain evidence="2 3">TWF506</strain>
    </source>
</reference>
<dbReference type="Proteomes" id="UP001307849">
    <property type="component" value="Unassembled WGS sequence"/>
</dbReference>
<keyword evidence="3" id="KW-1185">Reference proteome</keyword>
<dbReference type="EMBL" id="JAVHJM010000015">
    <property type="protein sequence ID" value="KAK6497196.1"/>
    <property type="molecule type" value="Genomic_DNA"/>
</dbReference>
<sequence length="206" mass="22022">MIKPICCPKKGALSPFCCETALHDYMDSVSTSGPARFSNRNRARNIFAISDSEDDQEDGLVTAEPVEVLRLPAPARASRSPSPGELVQENNGGFTDVDLTAATARMVLTDTRSSVGLAPTTQAMPAASTSNVGPVRSDPGSSTESSRVPQSVFVAKCLFPGCEISVQSSDKMMAVDNLYLFHQKISHPEWVVSKSAEELFLVTPAN</sequence>
<feature type="region of interest" description="Disordered" evidence="1">
    <location>
        <begin position="116"/>
        <end position="147"/>
    </location>
</feature>
<gene>
    <name evidence="2" type="ORF">TWF506_004671</name>
</gene>
<evidence type="ECO:0000313" key="2">
    <source>
        <dbReference type="EMBL" id="KAK6497196.1"/>
    </source>
</evidence>
<evidence type="ECO:0000256" key="1">
    <source>
        <dbReference type="SAM" id="MobiDB-lite"/>
    </source>
</evidence>
<name>A0AAN8RI19_9PEZI</name>
<organism evidence="2 3">
    <name type="scientific">Arthrobotrys conoides</name>
    <dbReference type="NCBI Taxonomy" id="74498"/>
    <lineage>
        <taxon>Eukaryota</taxon>
        <taxon>Fungi</taxon>
        <taxon>Dikarya</taxon>
        <taxon>Ascomycota</taxon>
        <taxon>Pezizomycotina</taxon>
        <taxon>Orbiliomycetes</taxon>
        <taxon>Orbiliales</taxon>
        <taxon>Orbiliaceae</taxon>
        <taxon>Arthrobotrys</taxon>
    </lineage>
</organism>
<proteinExistence type="predicted"/>
<dbReference type="AlphaFoldDB" id="A0AAN8RI19"/>
<accession>A0AAN8RI19</accession>